<feature type="repeat" description="TPR" evidence="1">
    <location>
        <begin position="282"/>
        <end position="315"/>
    </location>
</feature>
<accession>A0A7C2P4C5</accession>
<sequence>MIDGVSTPHRWWRLALLGAVLVGLVGVGWSPWCLSRGIAAMAARDYEAAERWLDRSAWLGTSAETHFWRARLARKLFAIDRAAAELDAAAKGGLAASRVARERLLIGAQAGRLAGLEPELKRWFLDVGTDGNDLCEAYVNGLIMNGRAGEAEVIIQHWKRSDPRDPQPYLAWGRWLESQLDTKPAEREYEAALLQSPKCAAAHYALGRLKLNRVEARAALVHFEEAEKQLTADSAPRIAIARCYQELGETDRARQILEQVVREPEAALARSFALVQDPDPSRPADRLLGELLARANEAQRALPYLERALAVAPRDPTLRYLKAQCLQGIGDQEAARALFAEIAADRAAIAEADRLVDQISSHPSDPQVDLRLRVGELFWKHDSARKAEYWLKSVLVHDPRNAAAHGMLAEYYELRSRHDPAFADAAEYHRRAAALSGGTERSPSEKPQP</sequence>
<keyword evidence="2" id="KW-0472">Membrane</keyword>
<proteinExistence type="predicted"/>
<dbReference type="InterPro" id="IPR019734">
    <property type="entry name" value="TPR_rpt"/>
</dbReference>
<gene>
    <name evidence="3" type="ORF">ENQ76_03475</name>
</gene>
<keyword evidence="1" id="KW-0802">TPR repeat</keyword>
<protein>
    <submittedName>
        <fullName evidence="3">Uncharacterized protein</fullName>
    </submittedName>
</protein>
<dbReference type="InterPro" id="IPR011990">
    <property type="entry name" value="TPR-like_helical_dom_sf"/>
</dbReference>
<reference evidence="3" key="1">
    <citation type="journal article" date="2020" name="mSystems">
        <title>Genome- and Community-Level Interaction Insights into Carbon Utilization and Element Cycling Functions of Hydrothermarchaeota in Hydrothermal Sediment.</title>
        <authorList>
            <person name="Zhou Z."/>
            <person name="Liu Y."/>
            <person name="Xu W."/>
            <person name="Pan J."/>
            <person name="Luo Z.H."/>
            <person name="Li M."/>
        </authorList>
    </citation>
    <scope>NUCLEOTIDE SEQUENCE [LARGE SCALE GENOMIC DNA]</scope>
    <source>
        <strain evidence="3">SpSt-339</strain>
    </source>
</reference>
<dbReference type="Gene3D" id="1.25.40.10">
    <property type="entry name" value="Tetratricopeptide repeat domain"/>
    <property type="match status" value="2"/>
</dbReference>
<dbReference type="EMBL" id="DSOK01000110">
    <property type="protein sequence ID" value="HEN14515.1"/>
    <property type="molecule type" value="Genomic_DNA"/>
</dbReference>
<keyword evidence="2" id="KW-1133">Transmembrane helix</keyword>
<dbReference type="AlphaFoldDB" id="A0A7C2P4C5"/>
<dbReference type="SUPFAM" id="SSF48452">
    <property type="entry name" value="TPR-like"/>
    <property type="match status" value="2"/>
</dbReference>
<keyword evidence="2" id="KW-0812">Transmembrane</keyword>
<dbReference type="PANTHER" id="PTHR12558:SF13">
    <property type="entry name" value="CELL DIVISION CYCLE PROTEIN 27 HOMOLOG"/>
    <property type="match status" value="1"/>
</dbReference>
<evidence type="ECO:0000256" key="2">
    <source>
        <dbReference type="SAM" id="Phobius"/>
    </source>
</evidence>
<dbReference type="PANTHER" id="PTHR12558">
    <property type="entry name" value="CELL DIVISION CYCLE 16,23,27"/>
    <property type="match status" value="1"/>
</dbReference>
<evidence type="ECO:0000256" key="1">
    <source>
        <dbReference type="PROSITE-ProRule" id="PRU00339"/>
    </source>
</evidence>
<comment type="caution">
    <text evidence="3">The sequence shown here is derived from an EMBL/GenBank/DDBJ whole genome shotgun (WGS) entry which is preliminary data.</text>
</comment>
<dbReference type="PROSITE" id="PS50005">
    <property type="entry name" value="TPR"/>
    <property type="match status" value="1"/>
</dbReference>
<organism evidence="3">
    <name type="scientific">Schlesneria paludicola</name>
    <dbReference type="NCBI Taxonomy" id="360056"/>
    <lineage>
        <taxon>Bacteria</taxon>
        <taxon>Pseudomonadati</taxon>
        <taxon>Planctomycetota</taxon>
        <taxon>Planctomycetia</taxon>
        <taxon>Planctomycetales</taxon>
        <taxon>Planctomycetaceae</taxon>
        <taxon>Schlesneria</taxon>
    </lineage>
</organism>
<feature type="transmembrane region" description="Helical" evidence="2">
    <location>
        <begin position="12"/>
        <end position="32"/>
    </location>
</feature>
<evidence type="ECO:0000313" key="3">
    <source>
        <dbReference type="EMBL" id="HEN14515.1"/>
    </source>
</evidence>
<name>A0A7C2P4C5_9PLAN</name>
<dbReference type="Pfam" id="PF14559">
    <property type="entry name" value="TPR_19"/>
    <property type="match status" value="2"/>
</dbReference>